<reference evidence="5 6" key="1">
    <citation type="journal article" date="2021" name="Nat. Plants">
        <title>The Taxus genome provides insights into paclitaxel biosynthesis.</title>
        <authorList>
            <person name="Xiong X."/>
            <person name="Gou J."/>
            <person name="Liao Q."/>
            <person name="Li Y."/>
            <person name="Zhou Q."/>
            <person name="Bi G."/>
            <person name="Li C."/>
            <person name="Du R."/>
            <person name="Wang X."/>
            <person name="Sun T."/>
            <person name="Guo L."/>
            <person name="Liang H."/>
            <person name="Lu P."/>
            <person name="Wu Y."/>
            <person name="Zhang Z."/>
            <person name="Ro D.K."/>
            <person name="Shang Y."/>
            <person name="Huang S."/>
            <person name="Yan J."/>
        </authorList>
    </citation>
    <scope>NUCLEOTIDE SEQUENCE [LARGE SCALE GENOMIC DNA]</scope>
    <source>
        <strain evidence="5">Ta-2019</strain>
    </source>
</reference>
<keyword evidence="4" id="KW-0067">ATP-binding</keyword>
<evidence type="ECO:0000256" key="2">
    <source>
        <dbReference type="ARBA" id="ARBA00022692"/>
    </source>
</evidence>
<dbReference type="InterPro" id="IPR023395">
    <property type="entry name" value="MCP_dom_sf"/>
</dbReference>
<dbReference type="GO" id="GO:0005524">
    <property type="term" value="F:ATP binding"/>
    <property type="evidence" value="ECO:0007669"/>
    <property type="project" value="UniProtKB-UniRule"/>
</dbReference>
<sequence>MDSPNSMQRSPADVEFQLHQKWLIDPKLLYVGPRIGEGAHGKVYEGKCRDQNVAIKIVQKSDLPEEMAKRAITATFVCPLDVIKTRLQVHGLPNRNQAGIRAMVSEWMQKHKEFELETGDHATHIDLLAKEQGIASAEKNFVDLPEKSKNGQTHGVLLHCYVQEKLIEKVEKQFKKIEESGFQTAHTYNEMTTLYLAILF</sequence>
<comment type="caution">
    <text evidence="5">The sequence shown here is derived from an EMBL/GenBank/DDBJ whole genome shotgun (WGS) entry which is preliminary data.</text>
</comment>
<evidence type="ECO:0000256" key="4">
    <source>
        <dbReference type="PROSITE-ProRule" id="PRU10141"/>
    </source>
</evidence>
<dbReference type="EMBL" id="JAHRHJ020000006">
    <property type="protein sequence ID" value="KAH9310857.1"/>
    <property type="molecule type" value="Genomic_DNA"/>
</dbReference>
<dbReference type="InterPro" id="IPR011009">
    <property type="entry name" value="Kinase-like_dom_sf"/>
</dbReference>
<keyword evidence="4" id="KW-0547">Nucleotide-binding</keyword>
<dbReference type="PROSITE" id="PS00107">
    <property type="entry name" value="PROTEIN_KINASE_ATP"/>
    <property type="match status" value="1"/>
</dbReference>
<dbReference type="AlphaFoldDB" id="A0AA38FUT6"/>
<dbReference type="InterPro" id="IPR018108">
    <property type="entry name" value="MCP_transmembrane"/>
</dbReference>
<proteinExistence type="predicted"/>
<evidence type="ECO:0000313" key="6">
    <source>
        <dbReference type="Proteomes" id="UP000824469"/>
    </source>
</evidence>
<dbReference type="Proteomes" id="UP000824469">
    <property type="component" value="Unassembled WGS sequence"/>
</dbReference>
<evidence type="ECO:0000256" key="3">
    <source>
        <dbReference type="ARBA" id="ARBA00023136"/>
    </source>
</evidence>
<dbReference type="PANTHER" id="PTHR45717">
    <property type="entry name" value="OS12G0527900 PROTEIN"/>
    <property type="match status" value="1"/>
</dbReference>
<dbReference type="SUPFAM" id="SSF56112">
    <property type="entry name" value="Protein kinase-like (PK-like)"/>
    <property type="match status" value="1"/>
</dbReference>
<comment type="subcellular location">
    <subcellularLocation>
        <location evidence="1">Membrane</location>
        <topology evidence="1">Multi-pass membrane protein</topology>
    </subcellularLocation>
</comment>
<keyword evidence="3" id="KW-0472">Membrane</keyword>
<organism evidence="5 6">
    <name type="scientific">Taxus chinensis</name>
    <name type="common">Chinese yew</name>
    <name type="synonym">Taxus wallichiana var. chinensis</name>
    <dbReference type="NCBI Taxonomy" id="29808"/>
    <lineage>
        <taxon>Eukaryota</taxon>
        <taxon>Viridiplantae</taxon>
        <taxon>Streptophyta</taxon>
        <taxon>Embryophyta</taxon>
        <taxon>Tracheophyta</taxon>
        <taxon>Spermatophyta</taxon>
        <taxon>Pinopsida</taxon>
        <taxon>Pinidae</taxon>
        <taxon>Conifers II</taxon>
        <taxon>Cupressales</taxon>
        <taxon>Taxaceae</taxon>
        <taxon>Taxus</taxon>
    </lineage>
</organism>
<protein>
    <recommendedName>
        <fullName evidence="7">Protein kinase domain-containing protein</fullName>
    </recommendedName>
</protein>
<keyword evidence="6" id="KW-1185">Reference proteome</keyword>
<dbReference type="Gene3D" id="3.30.200.20">
    <property type="entry name" value="Phosphorylase Kinase, domain 1"/>
    <property type="match status" value="1"/>
</dbReference>
<accession>A0AA38FUT6</accession>
<name>A0AA38FUT6_TAXCH</name>
<dbReference type="PANTHER" id="PTHR45717:SF15">
    <property type="entry name" value="AGL218WP"/>
    <property type="match status" value="1"/>
</dbReference>
<dbReference type="SUPFAM" id="SSF103506">
    <property type="entry name" value="Mitochondrial carrier"/>
    <property type="match status" value="1"/>
</dbReference>
<dbReference type="Pfam" id="PF00153">
    <property type="entry name" value="Mito_carr"/>
    <property type="match status" value="1"/>
</dbReference>
<feature type="binding site" evidence="4">
    <location>
        <position position="56"/>
    </location>
    <ligand>
        <name>ATP</name>
        <dbReference type="ChEBI" id="CHEBI:30616"/>
    </ligand>
</feature>
<dbReference type="GO" id="GO:0005739">
    <property type="term" value="C:mitochondrion"/>
    <property type="evidence" value="ECO:0007669"/>
    <property type="project" value="TreeGrafter"/>
</dbReference>
<gene>
    <name evidence="5" type="ORF">KI387_025892</name>
</gene>
<keyword evidence="2" id="KW-0812">Transmembrane</keyword>
<evidence type="ECO:0008006" key="7">
    <source>
        <dbReference type="Google" id="ProtNLM"/>
    </source>
</evidence>
<dbReference type="InterPro" id="IPR017441">
    <property type="entry name" value="Protein_kinase_ATP_BS"/>
</dbReference>
<evidence type="ECO:0000256" key="1">
    <source>
        <dbReference type="ARBA" id="ARBA00004141"/>
    </source>
</evidence>
<dbReference type="GO" id="GO:0016020">
    <property type="term" value="C:membrane"/>
    <property type="evidence" value="ECO:0007669"/>
    <property type="project" value="UniProtKB-SubCell"/>
</dbReference>
<evidence type="ECO:0000313" key="5">
    <source>
        <dbReference type="EMBL" id="KAH9310857.1"/>
    </source>
</evidence>